<dbReference type="EMBL" id="JABFDY010000029">
    <property type="protein sequence ID" value="KAF7686336.1"/>
    <property type="molecule type" value="Genomic_DNA"/>
</dbReference>
<proteinExistence type="predicted"/>
<name>A0A8T0A5Y5_SILME</name>
<protein>
    <submittedName>
        <fullName evidence="2">Uncharacterized protein</fullName>
    </submittedName>
</protein>
<organism evidence="2 3">
    <name type="scientific">Silurus meridionalis</name>
    <name type="common">Southern catfish</name>
    <name type="synonym">Silurus soldatovi meridionalis</name>
    <dbReference type="NCBI Taxonomy" id="175797"/>
    <lineage>
        <taxon>Eukaryota</taxon>
        <taxon>Metazoa</taxon>
        <taxon>Chordata</taxon>
        <taxon>Craniata</taxon>
        <taxon>Vertebrata</taxon>
        <taxon>Euteleostomi</taxon>
        <taxon>Actinopterygii</taxon>
        <taxon>Neopterygii</taxon>
        <taxon>Teleostei</taxon>
        <taxon>Ostariophysi</taxon>
        <taxon>Siluriformes</taxon>
        <taxon>Siluridae</taxon>
        <taxon>Silurus</taxon>
    </lineage>
</organism>
<keyword evidence="3" id="KW-1185">Reference proteome</keyword>
<gene>
    <name evidence="2" type="ORF">HF521_015698</name>
</gene>
<sequence length="173" mass="19443">MPAANQTRVSMPRSLPLHVLPGRQHSSPKGFYNPVLPNGHLQFNRNAWRHKKRDSLPASVTCSGCKYLRGARKAEPNTQLRDRSNHLDSDSLSSRVGTQIEERQERELSLIPFWNLNVRISCEVQQTVTALGDPSEPGRFTDSANESQEKIVADLHVTFKTYFISSGALFNVT</sequence>
<feature type="compositionally biased region" description="Basic and acidic residues" evidence="1">
    <location>
        <begin position="73"/>
        <end position="89"/>
    </location>
</feature>
<feature type="region of interest" description="Disordered" evidence="1">
    <location>
        <begin position="73"/>
        <end position="98"/>
    </location>
</feature>
<dbReference type="AlphaFoldDB" id="A0A8T0A5Y5"/>
<feature type="region of interest" description="Disordered" evidence="1">
    <location>
        <begin position="1"/>
        <end position="33"/>
    </location>
</feature>
<evidence type="ECO:0000313" key="3">
    <source>
        <dbReference type="Proteomes" id="UP000606274"/>
    </source>
</evidence>
<evidence type="ECO:0000313" key="2">
    <source>
        <dbReference type="EMBL" id="KAF7686336.1"/>
    </source>
</evidence>
<evidence type="ECO:0000256" key="1">
    <source>
        <dbReference type="SAM" id="MobiDB-lite"/>
    </source>
</evidence>
<reference evidence="2" key="1">
    <citation type="submission" date="2020-08" db="EMBL/GenBank/DDBJ databases">
        <title>Chromosome-level assembly of Southern catfish (Silurus meridionalis) provides insights into visual adaptation to the nocturnal and benthic lifestyles.</title>
        <authorList>
            <person name="Zhang Y."/>
            <person name="Wang D."/>
            <person name="Peng Z."/>
        </authorList>
    </citation>
    <scope>NUCLEOTIDE SEQUENCE</scope>
    <source>
        <strain evidence="2">SWU-2019-XX</strain>
        <tissue evidence="2">Muscle</tissue>
    </source>
</reference>
<comment type="caution">
    <text evidence="2">The sequence shown here is derived from an EMBL/GenBank/DDBJ whole genome shotgun (WGS) entry which is preliminary data.</text>
</comment>
<dbReference type="Proteomes" id="UP000606274">
    <property type="component" value="Unassembled WGS sequence"/>
</dbReference>
<accession>A0A8T0A5Y5</accession>